<protein>
    <recommendedName>
        <fullName evidence="2">ThuA-like domain-containing protein</fullName>
    </recommendedName>
</protein>
<sequence>FGDWMQKYLGRAKSLPDQMRVFCASLTDLDTQVGRLQLFEKLIARGVGFGCMHFGVEVPKDRGGAEFKRWIGGHYEHQWSCNPIWDARFESFPEHPISRGVRPFEIRDEWYFNMRFQDGFDTAEPTQIDGVHFTPVLAAIPSEATRNGPYVYPKGPYPHIQQAVGRKESLLWAVERPDGGKGFGFTGGHFHINWQNDQFRRTILNALCWIAGVSVPDHGIDSDPVSDSEIMENLDPKGKR</sequence>
<dbReference type="Pfam" id="PF06283">
    <property type="entry name" value="ThuA"/>
    <property type="match status" value="1"/>
</dbReference>
<keyword evidence="4" id="KW-1185">Reference proteome</keyword>
<evidence type="ECO:0000256" key="1">
    <source>
        <dbReference type="SAM" id="MobiDB-lite"/>
    </source>
</evidence>
<dbReference type="EMBL" id="SRHE01000577">
    <property type="protein sequence ID" value="TWW08624.1"/>
    <property type="molecule type" value="Genomic_DNA"/>
</dbReference>
<comment type="caution">
    <text evidence="3">The sequence shown here is derived from an EMBL/GenBank/DDBJ whole genome shotgun (WGS) entry which is preliminary data.</text>
</comment>
<proteinExistence type="predicted"/>
<feature type="domain" description="ThuA-like" evidence="2">
    <location>
        <begin position="37"/>
        <end position="209"/>
    </location>
</feature>
<feature type="non-terminal residue" evidence="3">
    <location>
        <position position="1"/>
    </location>
</feature>
<reference evidence="3 4" key="2">
    <citation type="submission" date="2019-08" db="EMBL/GenBank/DDBJ databases">
        <authorList>
            <person name="Henke P."/>
        </authorList>
    </citation>
    <scope>NUCLEOTIDE SEQUENCE [LARGE SCALE GENOMIC DNA]</scope>
    <source>
        <strain evidence="3">Phe10_nw2017</strain>
    </source>
</reference>
<dbReference type="SUPFAM" id="SSF52317">
    <property type="entry name" value="Class I glutamine amidotransferase-like"/>
    <property type="match status" value="1"/>
</dbReference>
<organism evidence="3 4">
    <name type="scientific">Planctomyces bekefii</name>
    <dbReference type="NCBI Taxonomy" id="1653850"/>
    <lineage>
        <taxon>Bacteria</taxon>
        <taxon>Pseudomonadati</taxon>
        <taxon>Planctomycetota</taxon>
        <taxon>Planctomycetia</taxon>
        <taxon>Planctomycetales</taxon>
        <taxon>Planctomycetaceae</taxon>
        <taxon>Planctomyces</taxon>
    </lineage>
</organism>
<accession>A0A5C6M612</accession>
<dbReference type="InterPro" id="IPR029062">
    <property type="entry name" value="Class_I_gatase-like"/>
</dbReference>
<gene>
    <name evidence="3" type="ORF">E3A20_22480</name>
</gene>
<evidence type="ECO:0000313" key="3">
    <source>
        <dbReference type="EMBL" id="TWW08624.1"/>
    </source>
</evidence>
<dbReference type="InterPro" id="IPR029010">
    <property type="entry name" value="ThuA-like"/>
</dbReference>
<feature type="region of interest" description="Disordered" evidence="1">
    <location>
        <begin position="221"/>
        <end position="240"/>
    </location>
</feature>
<dbReference type="AlphaFoldDB" id="A0A5C6M612"/>
<dbReference type="Proteomes" id="UP000321083">
    <property type="component" value="Unassembled WGS sequence"/>
</dbReference>
<reference evidence="3 4" key="1">
    <citation type="submission" date="2019-08" db="EMBL/GenBank/DDBJ databases">
        <title>100 year-old enigma solved: identification of Planctomyces bekefii, the type genus and species of the phylum Planctomycetes.</title>
        <authorList>
            <person name="Svetlana D.N."/>
            <person name="Overmann J."/>
        </authorList>
    </citation>
    <scope>NUCLEOTIDE SEQUENCE [LARGE SCALE GENOMIC DNA]</scope>
    <source>
        <strain evidence="3">Phe10_nw2017</strain>
    </source>
</reference>
<evidence type="ECO:0000259" key="2">
    <source>
        <dbReference type="Pfam" id="PF06283"/>
    </source>
</evidence>
<name>A0A5C6M612_9PLAN</name>
<dbReference type="Gene3D" id="3.40.50.880">
    <property type="match status" value="1"/>
</dbReference>
<evidence type="ECO:0000313" key="4">
    <source>
        <dbReference type="Proteomes" id="UP000321083"/>
    </source>
</evidence>